<sequence length="94" mass="10813">MASVFQDPVPPFPGWERRIFHVFRPVTDSDIQELLGDEDLYVRDTAAGRVNIIHKYGLAELHCIVGEADIEVWYDPENGAYIMEYLDAILSVRF</sequence>
<gene>
    <name evidence="1" type="ORF">OU421_07825</name>
</gene>
<proteinExistence type="predicted"/>
<organism evidence="1 2">
    <name type="scientific">Methanogenium organophilum</name>
    <dbReference type="NCBI Taxonomy" id="2199"/>
    <lineage>
        <taxon>Archaea</taxon>
        <taxon>Methanobacteriati</taxon>
        <taxon>Methanobacteriota</taxon>
        <taxon>Stenosarchaea group</taxon>
        <taxon>Methanomicrobia</taxon>
        <taxon>Methanomicrobiales</taxon>
        <taxon>Methanomicrobiaceae</taxon>
        <taxon>Methanogenium</taxon>
    </lineage>
</organism>
<reference evidence="1" key="1">
    <citation type="submission" date="2022-11" db="EMBL/GenBank/DDBJ databases">
        <title>Complete genome sequence of Methanogenium organophilum DSM 3596.</title>
        <authorList>
            <person name="Chen S.-C."/>
            <person name="Lai S.-J."/>
            <person name="You Y.-T."/>
        </authorList>
    </citation>
    <scope>NUCLEOTIDE SEQUENCE</scope>
    <source>
        <strain evidence="1">DSM 3596</strain>
    </source>
</reference>
<dbReference type="Proteomes" id="UP001163096">
    <property type="component" value="Chromosome"/>
</dbReference>
<dbReference type="RefSeq" id="WP_268185513.1">
    <property type="nucleotide sequence ID" value="NZ_CP113361.1"/>
</dbReference>
<dbReference type="EMBL" id="CP113361">
    <property type="protein sequence ID" value="WAI00340.1"/>
    <property type="molecule type" value="Genomic_DNA"/>
</dbReference>
<dbReference type="KEGG" id="mou:OU421_07825"/>
<protein>
    <submittedName>
        <fullName evidence="1">Uncharacterized protein</fullName>
    </submittedName>
</protein>
<accession>A0A9X9T742</accession>
<dbReference type="GeneID" id="76835001"/>
<evidence type="ECO:0000313" key="2">
    <source>
        <dbReference type="Proteomes" id="UP001163096"/>
    </source>
</evidence>
<keyword evidence="2" id="KW-1185">Reference proteome</keyword>
<name>A0A9X9T742_METOG</name>
<evidence type="ECO:0000313" key="1">
    <source>
        <dbReference type="EMBL" id="WAI00340.1"/>
    </source>
</evidence>
<dbReference type="AlphaFoldDB" id="A0A9X9T742"/>